<dbReference type="EMBL" id="LAHD01000016">
    <property type="protein sequence ID" value="PHK05299.1"/>
    <property type="molecule type" value="Genomic_DNA"/>
</dbReference>
<dbReference type="SUPFAM" id="SSF53335">
    <property type="entry name" value="S-adenosyl-L-methionine-dependent methyltransferases"/>
    <property type="match status" value="1"/>
</dbReference>
<comment type="similarity">
    <text evidence="6">Belongs to the class I-like SAM-binding methyltransferase superfamily. C5-methyltransferase family.</text>
</comment>
<reference evidence="7 8" key="1">
    <citation type="submission" date="2015-02" db="EMBL/GenBank/DDBJ databases">
        <title>Nostoc linckia genome annotation.</title>
        <authorList>
            <person name="Zhou Z."/>
        </authorList>
    </citation>
    <scope>NUCLEOTIDE SEQUENCE [LARGE SCALE GENOMIC DNA]</scope>
    <source>
        <strain evidence="8">z8</strain>
    </source>
</reference>
<evidence type="ECO:0000256" key="4">
    <source>
        <dbReference type="ARBA" id="ARBA00022691"/>
    </source>
</evidence>
<dbReference type="PRINTS" id="PR00105">
    <property type="entry name" value="C5METTRFRASE"/>
</dbReference>
<dbReference type="GeneID" id="57095922"/>
<keyword evidence="5" id="KW-0680">Restriction system</keyword>
<dbReference type="InterPro" id="IPR029063">
    <property type="entry name" value="SAM-dependent_MTases_sf"/>
</dbReference>
<dbReference type="PROSITE" id="PS51679">
    <property type="entry name" value="SAM_MT_C5"/>
    <property type="match status" value="1"/>
</dbReference>
<evidence type="ECO:0000256" key="3">
    <source>
        <dbReference type="ARBA" id="ARBA00022679"/>
    </source>
</evidence>
<keyword evidence="3 6" id="KW-0808">Transferase</keyword>
<dbReference type="EC" id="2.1.1.37" evidence="1"/>
<dbReference type="GO" id="GO:0032259">
    <property type="term" value="P:methylation"/>
    <property type="evidence" value="ECO:0007669"/>
    <property type="project" value="UniProtKB-KW"/>
</dbReference>
<evidence type="ECO:0000256" key="5">
    <source>
        <dbReference type="ARBA" id="ARBA00022747"/>
    </source>
</evidence>
<proteinExistence type="inferred from homology"/>
<dbReference type="Proteomes" id="UP000222310">
    <property type="component" value="Unassembled WGS sequence"/>
</dbReference>
<feature type="active site" evidence="6">
    <location>
        <position position="76"/>
    </location>
</feature>
<evidence type="ECO:0000256" key="6">
    <source>
        <dbReference type="PROSITE-ProRule" id="PRU01016"/>
    </source>
</evidence>
<dbReference type="GO" id="GO:0003886">
    <property type="term" value="F:DNA (cytosine-5-)-methyltransferase activity"/>
    <property type="evidence" value="ECO:0007669"/>
    <property type="project" value="UniProtKB-EC"/>
</dbReference>
<dbReference type="PANTHER" id="PTHR46098:SF1">
    <property type="entry name" value="TRNA (CYTOSINE(38)-C(5))-METHYLTRANSFERASE"/>
    <property type="match status" value="1"/>
</dbReference>
<evidence type="ECO:0000256" key="1">
    <source>
        <dbReference type="ARBA" id="ARBA00011975"/>
    </source>
</evidence>
<dbReference type="InterPro" id="IPR050750">
    <property type="entry name" value="C5-MTase"/>
</dbReference>
<name>A0A9Q6EMF9_NOSLI</name>
<accession>A0A9Q6EMF9</accession>
<comment type="caution">
    <text evidence="7">The sequence shown here is derived from an EMBL/GenBank/DDBJ whole genome shotgun (WGS) entry which is preliminary data.</text>
</comment>
<organism evidence="7 8">
    <name type="scientific">Nostoc linckia z8</name>
    <dbReference type="NCBI Taxonomy" id="1628746"/>
    <lineage>
        <taxon>Bacteria</taxon>
        <taxon>Bacillati</taxon>
        <taxon>Cyanobacteriota</taxon>
        <taxon>Cyanophyceae</taxon>
        <taxon>Nostocales</taxon>
        <taxon>Nostocaceae</taxon>
        <taxon>Nostoc</taxon>
    </lineage>
</organism>
<dbReference type="GO" id="GO:0009307">
    <property type="term" value="P:DNA restriction-modification system"/>
    <property type="evidence" value="ECO:0007669"/>
    <property type="project" value="UniProtKB-KW"/>
</dbReference>
<dbReference type="AlphaFoldDB" id="A0A9Q6EMF9"/>
<keyword evidence="2 6" id="KW-0489">Methyltransferase</keyword>
<dbReference type="Pfam" id="PF00145">
    <property type="entry name" value="DNA_methylase"/>
    <property type="match status" value="1"/>
</dbReference>
<dbReference type="RefSeq" id="WP_099072483.1">
    <property type="nucleotide sequence ID" value="NZ_LAHD01000016.1"/>
</dbReference>
<dbReference type="PANTHER" id="PTHR46098">
    <property type="entry name" value="TRNA (CYTOSINE(38)-C(5))-METHYLTRANSFERASE"/>
    <property type="match status" value="1"/>
</dbReference>
<dbReference type="InterPro" id="IPR001525">
    <property type="entry name" value="C5_MeTfrase"/>
</dbReference>
<sequence>MISVLSLFSGIGGLCHHGIAVAGLSHKFQVKQFVEISPYSQSRLRHEQPTIPIHPDITNYHCQPWQFDIVCGGFPCSGTSNSGNQQGLADPRSALWAEQFRVIDQCRPAMPSATRSGNALIENPTGLLSRGLNQVLFDLDSIGYDAEWNCVSAQEVGLSHERKRIFVIAYPNGLFNKVIPSAWANQIGNHVAEVRESAEVRSYQPGVLTVAHGVSVGVLKGIPGNYDARRAYGLSCSPRQAAVAWKRIDYLCSLLSNQEVHYG</sequence>
<evidence type="ECO:0000313" key="8">
    <source>
        <dbReference type="Proteomes" id="UP000222310"/>
    </source>
</evidence>
<evidence type="ECO:0000256" key="2">
    <source>
        <dbReference type="ARBA" id="ARBA00022603"/>
    </source>
</evidence>
<evidence type="ECO:0000313" key="7">
    <source>
        <dbReference type="EMBL" id="PHK05299.1"/>
    </source>
</evidence>
<gene>
    <name evidence="7" type="ORF">VF08_07900</name>
</gene>
<dbReference type="Gene3D" id="3.40.50.150">
    <property type="entry name" value="Vaccinia Virus protein VP39"/>
    <property type="match status" value="1"/>
</dbReference>
<keyword evidence="4 6" id="KW-0949">S-adenosyl-L-methionine</keyword>
<protein>
    <recommendedName>
        <fullName evidence="1">DNA (cytosine-5-)-methyltransferase</fullName>
        <ecNumber evidence="1">2.1.1.37</ecNumber>
    </recommendedName>
</protein>